<evidence type="ECO:0000313" key="3">
    <source>
        <dbReference type="EMBL" id="PNI05972.1"/>
    </source>
</evidence>
<dbReference type="Pfam" id="PF03235">
    <property type="entry name" value="GmrSD_N"/>
    <property type="match status" value="1"/>
</dbReference>
<dbReference type="InterPro" id="IPR004919">
    <property type="entry name" value="GmrSD_N"/>
</dbReference>
<evidence type="ECO:0008006" key="5">
    <source>
        <dbReference type="Google" id="ProtNLM"/>
    </source>
</evidence>
<dbReference type="OrthoDB" id="9798761at2"/>
<dbReference type="PANTHER" id="PTHR35149">
    <property type="entry name" value="SLL5132 PROTEIN"/>
    <property type="match status" value="1"/>
</dbReference>
<feature type="domain" description="GmrSD restriction endonucleases C-terminal" evidence="2">
    <location>
        <begin position="430"/>
        <end position="565"/>
    </location>
</feature>
<feature type="domain" description="GmrSD restriction endonucleases N-terminal" evidence="1">
    <location>
        <begin position="15"/>
        <end position="245"/>
    </location>
</feature>
<organism evidence="3 4">
    <name type="scientific">Vibrio diazotrophicus</name>
    <dbReference type="NCBI Taxonomy" id="685"/>
    <lineage>
        <taxon>Bacteria</taxon>
        <taxon>Pseudomonadati</taxon>
        <taxon>Pseudomonadota</taxon>
        <taxon>Gammaproteobacteria</taxon>
        <taxon>Vibrionales</taxon>
        <taxon>Vibrionaceae</taxon>
        <taxon>Vibrio</taxon>
    </lineage>
</organism>
<dbReference type="Proteomes" id="UP000236449">
    <property type="component" value="Unassembled WGS sequence"/>
</dbReference>
<dbReference type="RefSeq" id="WP_102965361.1">
    <property type="nucleotide sequence ID" value="NZ_POSK01000002.1"/>
</dbReference>
<dbReference type="PANTHER" id="PTHR35149:SF2">
    <property type="entry name" value="DUF262 DOMAIN-CONTAINING PROTEIN"/>
    <property type="match status" value="1"/>
</dbReference>
<sequence>MSNIVTELESLDRQFNKYDKIVIPQYQRSYAWDGNNVQVFWQDIKESIDEERDRYFIGPIVSRSIGDKEVELIDGQQRLTTSLALISIIRRICLFKYREDTDSNLEYYNFYQILNGRFIVTGSLMSENGSNRYQMNEENDSVYDDFIAKDATKEDIIKEQKNYNKSDSNYKLLDSILTLWNSIDSYIGEDRELSSLKAIAVYALEKLQILNISVSDESDAYLIFETINDRGRELDTMDLVKNLIFSKVKGHSFEKVKNNWIRMQEHLSNMSTANDFLYNFWTSYKGRTSKQNLFVQVRSHIRNVNNSTVDFSNDITKAARVYSAINNPSDSFWDDYSKETRNNLRTLKELSAKVIHPIIMSSLIKFDKEEFNKLLRYLIVFQVRYVLITDSHTGKYSNAVSTIPSRINSDELNKAIKVARALKLEDVYINDQEFLDSFHTLTCTTKRAKYILSNIEELESGSLKLINDDGRVVNIEHILPQEQCADWGKSITGIEGQEYDTWSNRLGNMVLCCTKLNKEAARKSFNEKRNILLESSIEIKTTCKLQDYELWNKDSIESRQKYLAEKALKVWSIDFK</sequence>
<reference evidence="3 4" key="1">
    <citation type="submission" date="2018-01" db="EMBL/GenBank/DDBJ databases">
        <title>Draft genome sequences of six Vibrio diazotrophicus strains isolated from deep-sea sediments of the Baltic Sea.</title>
        <authorList>
            <person name="Castillo D."/>
            <person name="Vandieken V."/>
            <person name="Chiang O."/>
            <person name="Middelboe M."/>
        </authorList>
    </citation>
    <scope>NUCLEOTIDE SEQUENCE [LARGE SCALE GENOMIC DNA]</scope>
    <source>
        <strain evidence="3 4">60.27F</strain>
    </source>
</reference>
<proteinExistence type="predicted"/>
<evidence type="ECO:0000259" key="1">
    <source>
        <dbReference type="Pfam" id="PF03235"/>
    </source>
</evidence>
<accession>A0A2J8I616</accession>
<dbReference type="InterPro" id="IPR011089">
    <property type="entry name" value="GmrSD_C"/>
</dbReference>
<name>A0A2J8I616_VIBDI</name>
<evidence type="ECO:0000259" key="2">
    <source>
        <dbReference type="Pfam" id="PF07510"/>
    </source>
</evidence>
<protein>
    <recommendedName>
        <fullName evidence="5">DUF262 domain-containing protein</fullName>
    </recommendedName>
</protein>
<gene>
    <name evidence="3" type="ORF">C1N32_02965</name>
</gene>
<dbReference type="AlphaFoldDB" id="A0A2J8I616"/>
<evidence type="ECO:0000313" key="4">
    <source>
        <dbReference type="Proteomes" id="UP000236449"/>
    </source>
</evidence>
<dbReference type="Pfam" id="PF07510">
    <property type="entry name" value="GmrSD_C"/>
    <property type="match status" value="1"/>
</dbReference>
<dbReference type="EMBL" id="POSK01000002">
    <property type="protein sequence ID" value="PNI05972.1"/>
    <property type="molecule type" value="Genomic_DNA"/>
</dbReference>
<comment type="caution">
    <text evidence="3">The sequence shown here is derived from an EMBL/GenBank/DDBJ whole genome shotgun (WGS) entry which is preliminary data.</text>
</comment>